<accession>A0AAN8KJ68</accession>
<keyword evidence="3" id="KW-1185">Reference proteome</keyword>
<dbReference type="Proteomes" id="UP001347796">
    <property type="component" value="Unassembled WGS sequence"/>
</dbReference>
<dbReference type="Pfam" id="PF24764">
    <property type="entry name" value="rva_4"/>
    <property type="match status" value="1"/>
</dbReference>
<dbReference type="PANTHER" id="PTHR46791:SF13">
    <property type="entry name" value="CLR5 DOMAIN-CONTAINING PROTEIN"/>
    <property type="match status" value="1"/>
</dbReference>
<dbReference type="PANTHER" id="PTHR46791">
    <property type="entry name" value="EXPRESSED PROTEIN"/>
    <property type="match status" value="1"/>
</dbReference>
<name>A0AAN8KJ68_PATCE</name>
<dbReference type="GO" id="GO:0003676">
    <property type="term" value="F:nucleic acid binding"/>
    <property type="evidence" value="ECO:0007669"/>
    <property type="project" value="InterPro"/>
</dbReference>
<comment type="caution">
    <text evidence="2">The sequence shown here is derived from an EMBL/GenBank/DDBJ whole genome shotgun (WGS) entry which is preliminary data.</text>
</comment>
<sequence length="393" mass="46075">MDGAVIDRDTIIKAYFLLGFSNKEIRILLAYEYGIVVSERTMKRITSKNGLYRRKHYSDVLDIAVYICELCKSSSCQHGYRWMYRELRKAGFNTNQETVRILLGVVDPDGVNSRKRRRLRRRQYRSKGPNSVWHIDGYDKLKPYGICIHGCIDGFSRNVLWAEAWSTNNDPTVTAGYFIETVKRLDGCPERIRSDEGTENRVIEQLQYLLRLEHVDEFAAKNSFLYGSSTLNQRIESWWGILRKQCLDYWIQHFKNLKDDGYFSGDFLDKNLVIFCYLDAIQKEINDMVENWNYHKIRPSKNSECPHGRPIIMYAMPDLYQVEDHLKPIANNALRLCESECTFKGDSACDKTIREICGILMTEFAWEFPPLNSQLCDLYLNLRREIKSELLLQ</sequence>
<dbReference type="Gene3D" id="3.30.420.10">
    <property type="entry name" value="Ribonuclease H-like superfamily/Ribonuclease H"/>
    <property type="match status" value="1"/>
</dbReference>
<dbReference type="InterPro" id="IPR036397">
    <property type="entry name" value="RNaseH_sf"/>
</dbReference>
<dbReference type="SUPFAM" id="SSF53098">
    <property type="entry name" value="Ribonuclease H-like"/>
    <property type="match status" value="1"/>
</dbReference>
<dbReference type="InterPro" id="IPR058913">
    <property type="entry name" value="Integrase_dom_put"/>
</dbReference>
<dbReference type="EMBL" id="JAZGQO010000001">
    <property type="protein sequence ID" value="KAK6196073.1"/>
    <property type="molecule type" value="Genomic_DNA"/>
</dbReference>
<reference evidence="2 3" key="1">
    <citation type="submission" date="2024-01" db="EMBL/GenBank/DDBJ databases">
        <title>The genome of the rayed Mediterranean limpet Patella caerulea (Linnaeus, 1758).</title>
        <authorList>
            <person name="Anh-Thu Weber A."/>
            <person name="Halstead-Nussloch G."/>
        </authorList>
    </citation>
    <scope>NUCLEOTIDE SEQUENCE [LARGE SCALE GENOMIC DNA]</scope>
    <source>
        <strain evidence="2">AATW-2023a</strain>
        <tissue evidence="2">Whole specimen</tissue>
    </source>
</reference>
<organism evidence="2 3">
    <name type="scientific">Patella caerulea</name>
    <name type="common">Rayed Mediterranean limpet</name>
    <dbReference type="NCBI Taxonomy" id="87958"/>
    <lineage>
        <taxon>Eukaryota</taxon>
        <taxon>Metazoa</taxon>
        <taxon>Spiralia</taxon>
        <taxon>Lophotrochozoa</taxon>
        <taxon>Mollusca</taxon>
        <taxon>Gastropoda</taxon>
        <taxon>Patellogastropoda</taxon>
        <taxon>Patelloidea</taxon>
        <taxon>Patellidae</taxon>
        <taxon>Patella</taxon>
    </lineage>
</organism>
<proteinExistence type="predicted"/>
<protein>
    <recommendedName>
        <fullName evidence="1">Integrase core domain-containing protein</fullName>
    </recommendedName>
</protein>
<dbReference type="InterPro" id="IPR012337">
    <property type="entry name" value="RNaseH-like_sf"/>
</dbReference>
<gene>
    <name evidence="2" type="ORF">SNE40_001368</name>
</gene>
<evidence type="ECO:0000259" key="1">
    <source>
        <dbReference type="Pfam" id="PF24764"/>
    </source>
</evidence>
<evidence type="ECO:0000313" key="2">
    <source>
        <dbReference type="EMBL" id="KAK6196073.1"/>
    </source>
</evidence>
<dbReference type="AlphaFoldDB" id="A0AAN8KJ68"/>
<feature type="domain" description="Integrase core" evidence="1">
    <location>
        <begin position="124"/>
        <end position="303"/>
    </location>
</feature>
<evidence type="ECO:0000313" key="3">
    <source>
        <dbReference type="Proteomes" id="UP001347796"/>
    </source>
</evidence>